<accession>A0A232LMB3</accession>
<dbReference type="OrthoDB" id="4206342at2759"/>
<reference evidence="2 3" key="1">
    <citation type="journal article" date="2015" name="Environ. Microbiol.">
        <title>Metagenome sequence of Elaphomyces granulatus from sporocarp tissue reveals Ascomycota ectomycorrhizal fingerprints of genome expansion and a Proteobacteria-rich microbiome.</title>
        <authorList>
            <person name="Quandt C.A."/>
            <person name="Kohler A."/>
            <person name="Hesse C.N."/>
            <person name="Sharpton T.J."/>
            <person name="Martin F."/>
            <person name="Spatafora J.W."/>
        </authorList>
    </citation>
    <scope>NUCLEOTIDE SEQUENCE [LARGE SCALE GENOMIC DNA]</scope>
    <source>
        <strain evidence="2 3">OSC145934</strain>
    </source>
</reference>
<keyword evidence="3" id="KW-1185">Reference proteome</keyword>
<evidence type="ECO:0000313" key="2">
    <source>
        <dbReference type="EMBL" id="OXV05282.1"/>
    </source>
</evidence>
<feature type="region of interest" description="Disordered" evidence="1">
    <location>
        <begin position="1"/>
        <end position="29"/>
    </location>
</feature>
<sequence length="313" mass="35255">MDDPASTSPRTPTTPTRRKGYGGDAKDSPRKRQCLWNSLLFKEINGPCSPTAAERRVMERQLTGKTPYSMSPIQNNKGPSYHIMANSRGKSIFEKLSGLEEEISSLKKENKNNFNEALQKSTKESDDRHQEVLSMMKDHAEEVQSNLQQFIEITTEFLALRRGELEFWRTNDKLRRRGDLVKARDEVAHGGQIIADLAMIDDLNVRTNATTSVYADCFRDAYGVTISQASLRLKDGPPPIRRLANILCSVRKLDAWNASVRQTDRETIESIATNLLARFLETDADAGQKFFVAGSGSRCYMRKCLICIKNGNS</sequence>
<name>A0A232LMB3_9EURO</name>
<dbReference type="AlphaFoldDB" id="A0A232LMB3"/>
<evidence type="ECO:0000313" key="3">
    <source>
        <dbReference type="Proteomes" id="UP000243515"/>
    </source>
</evidence>
<dbReference type="EMBL" id="NPHW01007253">
    <property type="protein sequence ID" value="OXV05282.1"/>
    <property type="molecule type" value="Genomic_DNA"/>
</dbReference>
<evidence type="ECO:0000256" key="1">
    <source>
        <dbReference type="SAM" id="MobiDB-lite"/>
    </source>
</evidence>
<proteinExistence type="predicted"/>
<dbReference type="Proteomes" id="UP000243515">
    <property type="component" value="Unassembled WGS sequence"/>
</dbReference>
<gene>
    <name evidence="2" type="ORF">Egran_06950</name>
</gene>
<organism evidence="2 3">
    <name type="scientific">Elaphomyces granulatus</name>
    <dbReference type="NCBI Taxonomy" id="519963"/>
    <lineage>
        <taxon>Eukaryota</taxon>
        <taxon>Fungi</taxon>
        <taxon>Dikarya</taxon>
        <taxon>Ascomycota</taxon>
        <taxon>Pezizomycotina</taxon>
        <taxon>Eurotiomycetes</taxon>
        <taxon>Eurotiomycetidae</taxon>
        <taxon>Eurotiales</taxon>
        <taxon>Elaphomycetaceae</taxon>
        <taxon>Elaphomyces</taxon>
    </lineage>
</organism>
<feature type="compositionally biased region" description="Low complexity" evidence="1">
    <location>
        <begin position="1"/>
        <end position="15"/>
    </location>
</feature>
<protein>
    <submittedName>
        <fullName evidence="2">Uncharacterized protein</fullName>
    </submittedName>
</protein>
<comment type="caution">
    <text evidence="2">The sequence shown here is derived from an EMBL/GenBank/DDBJ whole genome shotgun (WGS) entry which is preliminary data.</text>
</comment>